<dbReference type="Proteomes" id="UP001220610">
    <property type="component" value="Chromosome"/>
</dbReference>
<proteinExistence type="predicted"/>
<feature type="transmembrane region" description="Helical" evidence="1">
    <location>
        <begin position="12"/>
        <end position="30"/>
    </location>
</feature>
<evidence type="ECO:0000256" key="1">
    <source>
        <dbReference type="SAM" id="Phobius"/>
    </source>
</evidence>
<feature type="transmembrane region" description="Helical" evidence="1">
    <location>
        <begin position="112"/>
        <end position="131"/>
    </location>
</feature>
<protein>
    <submittedName>
        <fullName evidence="2">DUF1449 family protein</fullName>
    </submittedName>
</protein>
<dbReference type="AlphaFoldDB" id="A0AAJ6BFU7"/>
<name>A0AAJ6BFU7_9BACT</name>
<organism evidence="2 3">
    <name type="scientific">Candidatus Pseudobacter hemicellulosilyticus</name>
    <dbReference type="NCBI Taxonomy" id="3121375"/>
    <lineage>
        <taxon>Bacteria</taxon>
        <taxon>Pseudomonadati</taxon>
        <taxon>Bacteroidota</taxon>
        <taxon>Chitinophagia</taxon>
        <taxon>Chitinophagales</taxon>
        <taxon>Chitinophagaceae</taxon>
        <taxon>Pseudobacter</taxon>
    </lineage>
</organism>
<gene>
    <name evidence="2" type="ORF">P0Y53_23625</name>
</gene>
<accession>A0AAJ6BFU7</accession>
<dbReference type="EMBL" id="CP119311">
    <property type="protein sequence ID" value="WEK35493.1"/>
    <property type="molecule type" value="Genomic_DNA"/>
</dbReference>
<keyword evidence="1" id="KW-0812">Transmembrane</keyword>
<evidence type="ECO:0000313" key="2">
    <source>
        <dbReference type="EMBL" id="WEK35493.1"/>
    </source>
</evidence>
<feature type="transmembrane region" description="Helical" evidence="1">
    <location>
        <begin position="88"/>
        <end position="106"/>
    </location>
</feature>
<evidence type="ECO:0000313" key="3">
    <source>
        <dbReference type="Proteomes" id="UP001220610"/>
    </source>
</evidence>
<reference evidence="2" key="1">
    <citation type="submission" date="2023-03" db="EMBL/GenBank/DDBJ databases">
        <title>Andean soil-derived lignocellulolytic bacterial consortium as a source of novel taxa and putative plastic-active enzymes.</title>
        <authorList>
            <person name="Diaz-Garcia L."/>
            <person name="Chuvochina M."/>
            <person name="Feuerriegel G."/>
            <person name="Bunk B."/>
            <person name="Sproer C."/>
            <person name="Streit W.R."/>
            <person name="Rodriguez L.M."/>
            <person name="Overmann J."/>
            <person name="Jimenez D.J."/>
        </authorList>
    </citation>
    <scope>NUCLEOTIDE SEQUENCE</scope>
    <source>
        <strain evidence="2">MAG 7</strain>
    </source>
</reference>
<sequence length="221" mass="24768">MAELARLLFHPLSNGIMTVLAGLTALYWIFTFFTGDFVGDIDGSPDLDVDADTDADVDTDNAEPSFFSKALDFVNAGKMPFMVIYSTFKFIAWIITLVTSLFFNIADWGWKSVLILIPVFLIAFWLTRFATKPLIKVYAMMGYNGEEPQELLGRVAKMRSAIQGDKLGAAELVINHDLIRINVKSRNGEAIAYNAEVMIAAESEDKRFYYVVPEINLKNIV</sequence>
<keyword evidence="1" id="KW-1133">Transmembrane helix</keyword>
<keyword evidence="1" id="KW-0472">Membrane</keyword>